<organism evidence="3 4">
    <name type="scientific">Kineosporia babensis</name>
    <dbReference type="NCBI Taxonomy" id="499548"/>
    <lineage>
        <taxon>Bacteria</taxon>
        <taxon>Bacillati</taxon>
        <taxon>Actinomycetota</taxon>
        <taxon>Actinomycetes</taxon>
        <taxon>Kineosporiales</taxon>
        <taxon>Kineosporiaceae</taxon>
        <taxon>Kineosporia</taxon>
    </lineage>
</organism>
<protein>
    <submittedName>
        <fullName evidence="3">FAD-dependent oxidoreductase</fullName>
    </submittedName>
</protein>
<evidence type="ECO:0000313" key="3">
    <source>
        <dbReference type="EMBL" id="MCD5316197.1"/>
    </source>
</evidence>
<proteinExistence type="predicted"/>
<dbReference type="AlphaFoldDB" id="A0A9X1SXG4"/>
<dbReference type="Proteomes" id="UP001138997">
    <property type="component" value="Unassembled WGS sequence"/>
</dbReference>
<dbReference type="PRINTS" id="PR00411">
    <property type="entry name" value="PNDRDTASEI"/>
</dbReference>
<feature type="domain" description="FAD dependent oxidoreductase" evidence="2">
    <location>
        <begin position="4"/>
        <end position="392"/>
    </location>
</feature>
<sequence>MNGDVVVIGGGVAGITIAYELARHGASVTVLERREGVAEECSSGNAGMVASTHAMPLASPGALREGLRYMWRPDSPFYLRPRAQMVPWLLRYGKASTPGRARAAGKLLTELTQMGLDWHRKVHADGLETGLRTRGHLDAYESQGSLEAGRAEIEQRHARGLPGELLNPEELLELEPSLSPSLAGGALYSDQAWLDPEIFIRSLAKAATALGVKIRNRVEVLDLERRGGRVVAARTTAGRISGDTFVIAAGVWSQTLARATGLYLPVEGGKGYHVEMPDSAASPQMPVYMADSRVVATPLPGRLRLSGTFELDGLDERVDPVRIRAITAAGVRVLPGLRGVEPTGLWRGLRPCAPDGLPLVGPIREVPNLLVATGHGIGGITTGPVTAQLIGEVIRGEQPSLPMELMRPDRFRSLVSWPRRERAVMGEAVAG</sequence>
<dbReference type="InterPro" id="IPR006076">
    <property type="entry name" value="FAD-dep_OxRdtase"/>
</dbReference>
<dbReference type="SUPFAM" id="SSF54373">
    <property type="entry name" value="FAD-linked reductases, C-terminal domain"/>
    <property type="match status" value="1"/>
</dbReference>
<dbReference type="InterPro" id="IPR036188">
    <property type="entry name" value="FAD/NAD-bd_sf"/>
</dbReference>
<dbReference type="GO" id="GO:0005737">
    <property type="term" value="C:cytoplasm"/>
    <property type="evidence" value="ECO:0007669"/>
    <property type="project" value="TreeGrafter"/>
</dbReference>
<keyword evidence="4" id="KW-1185">Reference proteome</keyword>
<accession>A0A9X1SXG4</accession>
<dbReference type="PANTHER" id="PTHR13847">
    <property type="entry name" value="SARCOSINE DEHYDROGENASE-RELATED"/>
    <property type="match status" value="1"/>
</dbReference>
<keyword evidence="1" id="KW-0560">Oxidoreductase</keyword>
<dbReference type="Pfam" id="PF01266">
    <property type="entry name" value="DAO"/>
    <property type="match status" value="1"/>
</dbReference>
<dbReference type="SUPFAM" id="SSF51905">
    <property type="entry name" value="FAD/NAD(P)-binding domain"/>
    <property type="match status" value="1"/>
</dbReference>
<evidence type="ECO:0000313" key="4">
    <source>
        <dbReference type="Proteomes" id="UP001138997"/>
    </source>
</evidence>
<dbReference type="Gene3D" id="3.30.9.10">
    <property type="entry name" value="D-Amino Acid Oxidase, subunit A, domain 2"/>
    <property type="match status" value="1"/>
</dbReference>
<reference evidence="3" key="1">
    <citation type="submission" date="2021-11" db="EMBL/GenBank/DDBJ databases">
        <title>Streptomyces corallinus and Kineosporia corallina sp. nov., two new coral-derived marine actinobacteria.</title>
        <authorList>
            <person name="Buangrab K."/>
            <person name="Sutthacheep M."/>
            <person name="Yeemin T."/>
            <person name="Harunari E."/>
            <person name="Igarashi Y."/>
            <person name="Sripreechasak P."/>
            <person name="Kanchanasin P."/>
            <person name="Tanasupawat S."/>
            <person name="Phongsopitanun W."/>
        </authorList>
    </citation>
    <scope>NUCLEOTIDE SEQUENCE</scope>
    <source>
        <strain evidence="3">JCM 31032</strain>
    </source>
</reference>
<gene>
    <name evidence="3" type="ORF">LR394_35405</name>
</gene>
<dbReference type="EMBL" id="JAJOMB010000027">
    <property type="protein sequence ID" value="MCD5316197.1"/>
    <property type="molecule type" value="Genomic_DNA"/>
</dbReference>
<evidence type="ECO:0000256" key="1">
    <source>
        <dbReference type="ARBA" id="ARBA00023002"/>
    </source>
</evidence>
<dbReference type="PANTHER" id="PTHR13847:SF289">
    <property type="entry name" value="GLYCINE OXIDASE"/>
    <property type="match status" value="1"/>
</dbReference>
<name>A0A9X1SXG4_9ACTN</name>
<dbReference type="GO" id="GO:0016491">
    <property type="term" value="F:oxidoreductase activity"/>
    <property type="evidence" value="ECO:0007669"/>
    <property type="project" value="UniProtKB-KW"/>
</dbReference>
<dbReference type="RefSeq" id="WP_231449049.1">
    <property type="nucleotide sequence ID" value="NZ_JAJOMB010000027.1"/>
</dbReference>
<evidence type="ECO:0000259" key="2">
    <source>
        <dbReference type="Pfam" id="PF01266"/>
    </source>
</evidence>
<dbReference type="Gene3D" id="3.50.50.60">
    <property type="entry name" value="FAD/NAD(P)-binding domain"/>
    <property type="match status" value="2"/>
</dbReference>
<comment type="caution">
    <text evidence="3">The sequence shown here is derived from an EMBL/GenBank/DDBJ whole genome shotgun (WGS) entry which is preliminary data.</text>
</comment>